<gene>
    <name evidence="2" type="ORF">P5X88_20260</name>
</gene>
<keyword evidence="1" id="KW-1133">Transmembrane helix</keyword>
<accession>A0AAW6SWS3</accession>
<dbReference type="Proteomes" id="UP001159179">
    <property type="component" value="Unassembled WGS sequence"/>
</dbReference>
<keyword evidence="1" id="KW-0812">Transmembrane</keyword>
<proteinExistence type="predicted"/>
<evidence type="ECO:0000313" key="3">
    <source>
        <dbReference type="Proteomes" id="UP001159179"/>
    </source>
</evidence>
<keyword evidence="1" id="KW-0472">Membrane</keyword>
<dbReference type="EMBL" id="JAROYP010000014">
    <property type="protein sequence ID" value="MDH5163271.1"/>
    <property type="molecule type" value="Genomic_DNA"/>
</dbReference>
<reference evidence="2" key="1">
    <citation type="submission" date="2023-03" db="EMBL/GenBank/DDBJ databases">
        <title>Bacterial isolates from washroom surfaces on a university campus.</title>
        <authorList>
            <person name="Holman D.B."/>
            <person name="Gzyl K.E."/>
            <person name="Taheri A.E."/>
        </authorList>
    </citation>
    <scope>NUCLEOTIDE SEQUENCE</scope>
    <source>
        <strain evidence="2">RD03</strain>
    </source>
</reference>
<sequence length="75" mass="8669">MIVIGYFLFQFAYDKFPAFATAADDVIKLVKSFYAEYGLWATIGAIGFICMAVWALGEELKRKERRKEAMKEMMK</sequence>
<protein>
    <submittedName>
        <fullName evidence="2">Uncharacterized protein</fullName>
    </submittedName>
</protein>
<organism evidence="2 3">
    <name type="scientific">Heyndrickxia oleronia</name>
    <dbReference type="NCBI Taxonomy" id="38875"/>
    <lineage>
        <taxon>Bacteria</taxon>
        <taxon>Bacillati</taxon>
        <taxon>Bacillota</taxon>
        <taxon>Bacilli</taxon>
        <taxon>Bacillales</taxon>
        <taxon>Bacillaceae</taxon>
        <taxon>Heyndrickxia</taxon>
    </lineage>
</organism>
<dbReference type="AlphaFoldDB" id="A0AAW6SWS3"/>
<dbReference type="RefSeq" id="WP_280618019.1">
    <property type="nucleotide sequence ID" value="NZ_JAROYP010000014.1"/>
</dbReference>
<name>A0AAW6SWS3_9BACI</name>
<comment type="caution">
    <text evidence="2">The sequence shown here is derived from an EMBL/GenBank/DDBJ whole genome shotgun (WGS) entry which is preliminary data.</text>
</comment>
<evidence type="ECO:0000256" key="1">
    <source>
        <dbReference type="SAM" id="Phobius"/>
    </source>
</evidence>
<feature type="transmembrane region" description="Helical" evidence="1">
    <location>
        <begin position="37"/>
        <end position="57"/>
    </location>
</feature>
<evidence type="ECO:0000313" key="2">
    <source>
        <dbReference type="EMBL" id="MDH5163271.1"/>
    </source>
</evidence>